<dbReference type="FunFam" id="3.40.50.300:FF:001716">
    <property type="entry name" value="Peroxisome biogenesis protein 6"/>
    <property type="match status" value="1"/>
</dbReference>
<evidence type="ECO:0000256" key="4">
    <source>
        <dbReference type="ARBA" id="ARBA00022741"/>
    </source>
</evidence>
<evidence type="ECO:0000256" key="11">
    <source>
        <dbReference type="SAM" id="MobiDB-lite"/>
    </source>
</evidence>
<dbReference type="SMART" id="SM00382">
    <property type="entry name" value="AAA"/>
    <property type="match status" value="2"/>
</dbReference>
<comment type="similarity">
    <text evidence="2">Belongs to the AAA ATPase family.</text>
</comment>
<accession>A0A8B7D0U4</accession>
<comment type="subcellular location">
    <subcellularLocation>
        <location evidence="1">Membrane</location>
    </subcellularLocation>
</comment>
<dbReference type="GO" id="GO:0005829">
    <property type="term" value="C:cytosol"/>
    <property type="evidence" value="ECO:0007669"/>
    <property type="project" value="TreeGrafter"/>
</dbReference>
<reference evidence="14" key="2">
    <citation type="submission" date="2025-08" db="UniProtKB">
        <authorList>
            <consortium name="RefSeq"/>
        </authorList>
    </citation>
    <scope>IDENTIFICATION</scope>
    <source>
        <tissue evidence="14">Young leaves</tissue>
    </source>
</reference>
<dbReference type="InterPro" id="IPR003593">
    <property type="entry name" value="AAA+_ATPase"/>
</dbReference>
<dbReference type="InterPro" id="IPR003959">
    <property type="entry name" value="ATPase_AAA_core"/>
</dbReference>
<dbReference type="Gene3D" id="1.10.8.60">
    <property type="match status" value="2"/>
</dbReference>
<dbReference type="KEGG" id="pda:103722032"/>
<keyword evidence="3" id="KW-0962">Peroxisome biogenesis</keyword>
<dbReference type="FunFam" id="3.40.50.300:FF:000109">
    <property type="entry name" value="Peroxisomal biogenesis factor 6"/>
    <property type="match status" value="1"/>
</dbReference>
<evidence type="ECO:0000256" key="5">
    <source>
        <dbReference type="ARBA" id="ARBA00022801"/>
    </source>
</evidence>
<sequence>MAERRKPLILSSTRTLLDSVLNSAKSGGIKDGGGGADRRDRVSGDRSRLGMRLTAGILRFADDGAGGDELKENSHLVGVSASVLKRLSVTAGSLVFVKNSDTDVGRIVKVMVLDRPVVGETQEECTNQAISASSSCRVMNIMPSFTYPSDIHLSLDQEVAYITPLLAFNLGLHVSCLKLLVHGGEESLKSLFEAEGHETDERRTNNSSVHIELDAWPHLPIYASHIRVSFVKIPECGVLGSLRGNSTIEVGDRQDIIDSALNAYFKVDRFLARGDVFCIHINWYCGSEMCVACNQKTFERFSRNRIYFKVMAMEPLNESILRVNCNQTALVLGGSATSAIPPDILVGNYNELMPVQGDTVKLLASILAPTLCPSALSSKFRVAVFLFGPAGCGKRTVVRYVAGRLGLHVVEFSCHDLMAPSERKLPAALANMFKMAHRYSPSILLLRHFDVFGNLSSNEGSSFDQVGITSEVASVIREFTEPVSEDEDFNPGKAANDGSYLVEAERVSSHQVLLVAAADTSEGLQPPIRRCFSHEISMSSLSEEQRVNMLSQSLQGATKIHDQTINDEFLKDIIAQTSGFMPMDIRAIVADASASFIHRFLADNDRVGPSEHDENSVTGFKSARDDNSSDRNAAKHLAREDFSKALERSKKRNASALGTPKVPNVKWEDVGGLEEVKKSILDTVQLPLLHKNLFSSGLRKRSGVLLYGPPGTGKTLLAKAVATECSLNFLSVKGPELINMYIGESEKNVRDIFQKARSARPCVIFFDELDSLAPARGASGDSGGVMDRVVSQMLAEIDGLNESSQDLFIIGASNRPDLIDPALLRPGRFDKLLYVGVNSDASYRESVLKALTRKFKLHENVSLFSIAKKCPPNFTGADMYALCADAWFHAAKRKVSDNCIDSSSIDDKGDSVVVEINDFIKVLGELSPSLSLNELKKYERLKEQFEGASK</sequence>
<dbReference type="GeneID" id="103722032"/>
<keyword evidence="5" id="KW-0378">Hydrolase</keyword>
<dbReference type="GO" id="GO:0005778">
    <property type="term" value="C:peroxisomal membrane"/>
    <property type="evidence" value="ECO:0007669"/>
    <property type="project" value="TreeGrafter"/>
</dbReference>
<dbReference type="AlphaFoldDB" id="A0A8B7D0U4"/>
<dbReference type="InterPro" id="IPR003960">
    <property type="entry name" value="ATPase_AAA_CS"/>
</dbReference>
<dbReference type="InterPro" id="IPR050168">
    <property type="entry name" value="AAA_ATPase_domain"/>
</dbReference>
<gene>
    <name evidence="14" type="primary">LOC103722032</name>
</gene>
<dbReference type="InterPro" id="IPR027417">
    <property type="entry name" value="P-loop_NTPase"/>
</dbReference>
<dbReference type="PROSITE" id="PS00674">
    <property type="entry name" value="AAA"/>
    <property type="match status" value="1"/>
</dbReference>
<evidence type="ECO:0000259" key="12">
    <source>
        <dbReference type="SMART" id="SM00382"/>
    </source>
</evidence>
<name>A0A8B7D0U4_PHODC</name>
<keyword evidence="7" id="KW-0472">Membrane</keyword>
<dbReference type="GO" id="GO:0005524">
    <property type="term" value="F:ATP binding"/>
    <property type="evidence" value="ECO:0007669"/>
    <property type="project" value="UniProtKB-KW"/>
</dbReference>
<proteinExistence type="inferred from homology"/>
<dbReference type="Proteomes" id="UP000228380">
    <property type="component" value="Chromosome 9"/>
</dbReference>
<dbReference type="FunFam" id="1.10.8.60:FF:000077">
    <property type="entry name" value="Peroxisome biogenesis protein 6"/>
    <property type="match status" value="1"/>
</dbReference>
<evidence type="ECO:0000256" key="3">
    <source>
        <dbReference type="ARBA" id="ARBA00022593"/>
    </source>
</evidence>
<keyword evidence="13" id="KW-1185">Reference proteome</keyword>
<evidence type="ECO:0000256" key="10">
    <source>
        <dbReference type="ARBA" id="ARBA00048778"/>
    </source>
</evidence>
<evidence type="ECO:0000256" key="6">
    <source>
        <dbReference type="ARBA" id="ARBA00022840"/>
    </source>
</evidence>
<evidence type="ECO:0000256" key="2">
    <source>
        <dbReference type="ARBA" id="ARBA00006914"/>
    </source>
</evidence>
<dbReference type="GO" id="GO:0016558">
    <property type="term" value="P:protein import into peroxisome matrix"/>
    <property type="evidence" value="ECO:0007669"/>
    <property type="project" value="TreeGrafter"/>
</dbReference>
<dbReference type="CDD" id="cd19527">
    <property type="entry name" value="RecA-like_PEX6_r2"/>
    <property type="match status" value="1"/>
</dbReference>
<evidence type="ECO:0000256" key="7">
    <source>
        <dbReference type="ARBA" id="ARBA00023136"/>
    </source>
</evidence>
<organism evidence="13 14">
    <name type="scientific">Phoenix dactylifera</name>
    <name type="common">Date palm</name>
    <dbReference type="NCBI Taxonomy" id="42345"/>
    <lineage>
        <taxon>Eukaryota</taxon>
        <taxon>Viridiplantae</taxon>
        <taxon>Streptophyta</taxon>
        <taxon>Embryophyta</taxon>
        <taxon>Tracheophyta</taxon>
        <taxon>Spermatophyta</taxon>
        <taxon>Magnoliopsida</taxon>
        <taxon>Liliopsida</taxon>
        <taxon>Arecaceae</taxon>
        <taxon>Coryphoideae</taxon>
        <taxon>Phoeniceae</taxon>
        <taxon>Phoenix</taxon>
    </lineage>
</organism>
<dbReference type="InterPro" id="IPR047533">
    <property type="entry name" value="RecA-like_PEX6_r2"/>
</dbReference>
<feature type="domain" description="AAA+ ATPase" evidence="12">
    <location>
        <begin position="380"/>
        <end position="542"/>
    </location>
</feature>
<evidence type="ECO:0000313" key="14">
    <source>
        <dbReference type="RefSeq" id="XP_008810671.2"/>
    </source>
</evidence>
<dbReference type="Gene3D" id="3.40.50.300">
    <property type="entry name" value="P-loop containing nucleotide triphosphate hydrolases"/>
    <property type="match status" value="2"/>
</dbReference>
<dbReference type="SUPFAM" id="SSF52540">
    <property type="entry name" value="P-loop containing nucleoside triphosphate hydrolases"/>
    <property type="match status" value="2"/>
</dbReference>
<dbReference type="PANTHER" id="PTHR23077">
    <property type="entry name" value="AAA-FAMILY ATPASE"/>
    <property type="match status" value="1"/>
</dbReference>
<evidence type="ECO:0000256" key="9">
    <source>
        <dbReference type="ARBA" id="ARBA00034920"/>
    </source>
</evidence>
<reference evidence="13" key="1">
    <citation type="journal article" date="2019" name="Nat. Commun.">
        <title>Genome-wide association mapping of date palm fruit traits.</title>
        <authorList>
            <person name="Hazzouri K.M."/>
            <person name="Gros-Balthazard M."/>
            <person name="Flowers J.M."/>
            <person name="Copetti D."/>
            <person name="Lemansour A."/>
            <person name="Lebrun M."/>
            <person name="Masmoudi K."/>
            <person name="Ferrand S."/>
            <person name="Dhar M.I."/>
            <person name="Fresquez Z.A."/>
            <person name="Rosas U."/>
            <person name="Zhang J."/>
            <person name="Talag J."/>
            <person name="Lee S."/>
            <person name="Kudrna D."/>
            <person name="Powell R.F."/>
            <person name="Leitch I.J."/>
            <person name="Krueger R.R."/>
            <person name="Wing R.A."/>
            <person name="Amiri K.M.A."/>
            <person name="Purugganan M.D."/>
        </authorList>
    </citation>
    <scope>NUCLEOTIDE SEQUENCE [LARGE SCALE GENOMIC DNA]</scope>
    <source>
        <strain evidence="13">cv. Khalas</strain>
    </source>
</reference>
<dbReference type="Pfam" id="PF00004">
    <property type="entry name" value="AAA"/>
    <property type="match status" value="2"/>
</dbReference>
<feature type="domain" description="AAA+ ATPase" evidence="12">
    <location>
        <begin position="700"/>
        <end position="840"/>
    </location>
</feature>
<comment type="catalytic activity">
    <reaction evidence="10">
        <text>ATP + H2O = ADP + phosphate + H(+)</text>
        <dbReference type="Rhea" id="RHEA:13065"/>
        <dbReference type="ChEBI" id="CHEBI:15377"/>
        <dbReference type="ChEBI" id="CHEBI:15378"/>
        <dbReference type="ChEBI" id="CHEBI:30616"/>
        <dbReference type="ChEBI" id="CHEBI:43474"/>
        <dbReference type="ChEBI" id="CHEBI:456216"/>
    </reaction>
    <physiologicalReaction direction="left-to-right" evidence="10">
        <dbReference type="Rhea" id="RHEA:13066"/>
    </physiologicalReaction>
</comment>
<dbReference type="GO" id="GO:0016887">
    <property type="term" value="F:ATP hydrolysis activity"/>
    <property type="evidence" value="ECO:0007669"/>
    <property type="project" value="InterPro"/>
</dbReference>
<evidence type="ECO:0000313" key="13">
    <source>
        <dbReference type="Proteomes" id="UP000228380"/>
    </source>
</evidence>
<dbReference type="PANTHER" id="PTHR23077:SF9">
    <property type="entry name" value="PEROXISOMAL ATPASE PEX6"/>
    <property type="match status" value="1"/>
</dbReference>
<evidence type="ECO:0000256" key="8">
    <source>
        <dbReference type="ARBA" id="ARBA00034811"/>
    </source>
</evidence>
<dbReference type="OrthoDB" id="2187at2759"/>
<feature type="region of interest" description="Disordered" evidence="11">
    <location>
        <begin position="607"/>
        <end position="633"/>
    </location>
</feature>
<keyword evidence="4" id="KW-0547">Nucleotide-binding</keyword>
<dbReference type="RefSeq" id="XP_008810671.2">
    <property type="nucleotide sequence ID" value="XM_008812449.4"/>
</dbReference>
<evidence type="ECO:0000256" key="1">
    <source>
        <dbReference type="ARBA" id="ARBA00004370"/>
    </source>
</evidence>
<feature type="compositionally biased region" description="Basic and acidic residues" evidence="11">
    <location>
        <begin position="622"/>
        <end position="633"/>
    </location>
</feature>
<protein>
    <recommendedName>
        <fullName evidence="8">Peroxisomal ATPase PEX6</fullName>
    </recommendedName>
    <alternativeName>
        <fullName evidence="9">Peroxin-6</fullName>
    </alternativeName>
</protein>
<keyword evidence="6" id="KW-0067">ATP-binding</keyword>